<dbReference type="AlphaFoldDB" id="A0A392NCQ6"/>
<evidence type="ECO:0000256" key="1">
    <source>
        <dbReference type="SAM" id="MobiDB-lite"/>
    </source>
</evidence>
<reference evidence="2 3" key="1">
    <citation type="journal article" date="2018" name="Front. Plant Sci.">
        <title>Red Clover (Trifolium pratense) and Zigzag Clover (T. medium) - A Picture of Genomic Similarities and Differences.</title>
        <authorList>
            <person name="Dluhosova J."/>
            <person name="Istvanek J."/>
            <person name="Nedelnik J."/>
            <person name="Repkova J."/>
        </authorList>
    </citation>
    <scope>NUCLEOTIDE SEQUENCE [LARGE SCALE GENOMIC DNA]</scope>
    <source>
        <strain evidence="3">cv. 10/8</strain>
        <tissue evidence="2">Leaf</tissue>
    </source>
</reference>
<evidence type="ECO:0000313" key="3">
    <source>
        <dbReference type="Proteomes" id="UP000265520"/>
    </source>
</evidence>
<dbReference type="Proteomes" id="UP000265520">
    <property type="component" value="Unassembled WGS sequence"/>
</dbReference>
<feature type="non-terminal residue" evidence="2">
    <location>
        <position position="1"/>
    </location>
</feature>
<feature type="region of interest" description="Disordered" evidence="1">
    <location>
        <begin position="75"/>
        <end position="143"/>
    </location>
</feature>
<sequence>LEAAMAPASGEPEEAFGLVTRADLVGKIKEISDDCLAAGKFGWKNAIAQLKLLNSDIELKTEGMGMLKEVRDGKIVPFPGYQSDSESEEEGGSAHMDGVEHQGESAHEDDPSPPEDEQNQPEYRGANADASTLACPPPQLEPPIASWVLSPGTATMELVSRVILVGQ</sequence>
<feature type="compositionally biased region" description="Basic and acidic residues" evidence="1">
    <location>
        <begin position="97"/>
        <end position="110"/>
    </location>
</feature>
<proteinExistence type="predicted"/>
<dbReference type="EMBL" id="LXQA010035364">
    <property type="protein sequence ID" value="MCH97590.1"/>
    <property type="molecule type" value="Genomic_DNA"/>
</dbReference>
<comment type="caution">
    <text evidence="2">The sequence shown here is derived from an EMBL/GenBank/DDBJ whole genome shotgun (WGS) entry which is preliminary data.</text>
</comment>
<name>A0A392NCQ6_9FABA</name>
<protein>
    <submittedName>
        <fullName evidence="2">Uncharacterized protein</fullName>
    </submittedName>
</protein>
<organism evidence="2 3">
    <name type="scientific">Trifolium medium</name>
    <dbReference type="NCBI Taxonomy" id="97028"/>
    <lineage>
        <taxon>Eukaryota</taxon>
        <taxon>Viridiplantae</taxon>
        <taxon>Streptophyta</taxon>
        <taxon>Embryophyta</taxon>
        <taxon>Tracheophyta</taxon>
        <taxon>Spermatophyta</taxon>
        <taxon>Magnoliopsida</taxon>
        <taxon>eudicotyledons</taxon>
        <taxon>Gunneridae</taxon>
        <taxon>Pentapetalae</taxon>
        <taxon>rosids</taxon>
        <taxon>fabids</taxon>
        <taxon>Fabales</taxon>
        <taxon>Fabaceae</taxon>
        <taxon>Papilionoideae</taxon>
        <taxon>50 kb inversion clade</taxon>
        <taxon>NPAAA clade</taxon>
        <taxon>Hologalegina</taxon>
        <taxon>IRL clade</taxon>
        <taxon>Trifolieae</taxon>
        <taxon>Trifolium</taxon>
    </lineage>
</organism>
<keyword evidence="3" id="KW-1185">Reference proteome</keyword>
<accession>A0A392NCQ6</accession>
<evidence type="ECO:0000313" key="2">
    <source>
        <dbReference type="EMBL" id="MCH97590.1"/>
    </source>
</evidence>